<keyword evidence="2" id="KW-0812">Transmembrane</keyword>
<proteinExistence type="predicted"/>
<keyword evidence="2" id="KW-1133">Transmembrane helix</keyword>
<feature type="transmembrane region" description="Helical" evidence="2">
    <location>
        <begin position="151"/>
        <end position="173"/>
    </location>
</feature>
<evidence type="ECO:0000313" key="4">
    <source>
        <dbReference type="Proteomes" id="UP001497482"/>
    </source>
</evidence>
<keyword evidence="4" id="KW-1185">Reference proteome</keyword>
<keyword evidence="2" id="KW-0472">Membrane</keyword>
<accession>A0AAV2JH49</accession>
<dbReference type="EMBL" id="OZ035834">
    <property type="protein sequence ID" value="CAL1575726.1"/>
    <property type="molecule type" value="Genomic_DNA"/>
</dbReference>
<dbReference type="SUPFAM" id="SSF54452">
    <property type="entry name" value="MHC antigen-recognition domain"/>
    <property type="match status" value="1"/>
</dbReference>
<organism evidence="3 4">
    <name type="scientific">Knipowitschia caucasica</name>
    <name type="common">Caucasian dwarf goby</name>
    <name type="synonym">Pomatoschistus caucasicus</name>
    <dbReference type="NCBI Taxonomy" id="637954"/>
    <lineage>
        <taxon>Eukaryota</taxon>
        <taxon>Metazoa</taxon>
        <taxon>Chordata</taxon>
        <taxon>Craniata</taxon>
        <taxon>Vertebrata</taxon>
        <taxon>Euteleostomi</taxon>
        <taxon>Actinopterygii</taxon>
        <taxon>Neopterygii</taxon>
        <taxon>Teleostei</taxon>
        <taxon>Neoteleostei</taxon>
        <taxon>Acanthomorphata</taxon>
        <taxon>Gobiaria</taxon>
        <taxon>Gobiiformes</taxon>
        <taxon>Gobioidei</taxon>
        <taxon>Gobiidae</taxon>
        <taxon>Gobiinae</taxon>
        <taxon>Knipowitschia</taxon>
    </lineage>
</organism>
<keyword evidence="1" id="KW-0325">Glycoprotein</keyword>
<dbReference type="AlphaFoldDB" id="A0AAV2JH49"/>
<gene>
    <name evidence="3" type="ORF">KC01_LOCUS7235</name>
</gene>
<protein>
    <submittedName>
        <fullName evidence="3">Uncharacterized protein</fullName>
    </submittedName>
</protein>
<name>A0AAV2JH49_KNICA</name>
<reference evidence="3 4" key="1">
    <citation type="submission" date="2024-04" db="EMBL/GenBank/DDBJ databases">
        <authorList>
            <person name="Waldvogel A.-M."/>
            <person name="Schoenle A."/>
        </authorList>
    </citation>
    <scope>NUCLEOTIDE SEQUENCE [LARGE SCALE GENOMIC DNA]</scope>
</reference>
<evidence type="ECO:0000256" key="2">
    <source>
        <dbReference type="SAM" id="Phobius"/>
    </source>
</evidence>
<dbReference type="InterPro" id="IPR011162">
    <property type="entry name" value="MHC_I/II-like_Ag-recog"/>
</dbReference>
<evidence type="ECO:0000313" key="3">
    <source>
        <dbReference type="EMBL" id="CAL1575726.1"/>
    </source>
</evidence>
<evidence type="ECO:0000256" key="1">
    <source>
        <dbReference type="ARBA" id="ARBA00023180"/>
    </source>
</evidence>
<dbReference type="Gene3D" id="3.30.500.10">
    <property type="entry name" value="MHC class I-like antigen recognition-like"/>
    <property type="match status" value="1"/>
</dbReference>
<dbReference type="Proteomes" id="UP001497482">
    <property type="component" value="Chromosome 12"/>
</dbReference>
<dbReference type="InterPro" id="IPR037055">
    <property type="entry name" value="MHC_I-like_Ag-recog_sf"/>
</dbReference>
<sequence length="255" mass="29399">MDFLDFDCNTHKWTAKSFSAEPIKKLWDGQQMKNHDYSVFLITKCTKMIELITLKSNPSTDLHVFANPLQTTNDAVLCCHLTTSDPTVKTVFLIGNGATHVLKALISLSNTHLTYGCAVQSEGFNISMYWNGNTLDGQHIYRTFWEKTLPAIFGFIAVIALLLCLSIAIIFCLKYVKRRPLPPPPPPRPELTQQFERFIESSTLYPDIRNYLLSFIYGTNTPEHHRDSYDQWLEMMERQNSVDPEFYPAHRQEEL</sequence>